<reference evidence="3 5" key="2">
    <citation type="journal article" date="2018" name="Elife">
        <title>Functional genomics of lipid metabolism in the oleaginous yeast Rhodosporidium toruloides.</title>
        <authorList>
            <person name="Coradetti S.T."/>
            <person name="Pinel D."/>
            <person name="Geiselman G."/>
            <person name="Ito M."/>
            <person name="Mondo S."/>
            <person name="Reilly M.C."/>
            <person name="Cheng Y.F."/>
            <person name="Bauer S."/>
            <person name="Grigoriev I."/>
            <person name="Gladden J.M."/>
            <person name="Simmons B.A."/>
            <person name="Brem R."/>
            <person name="Arkin A.P."/>
            <person name="Skerker J.M."/>
        </authorList>
    </citation>
    <scope>NUCLEOTIDE SEQUENCE [LARGE SCALE GENOMIC DNA]</scope>
    <source>
        <strain evidence="3 5">NBRC 0880</strain>
    </source>
</reference>
<dbReference type="Proteomes" id="UP000199069">
    <property type="component" value="Unassembled WGS sequence"/>
</dbReference>
<proteinExistence type="predicted"/>
<feature type="region of interest" description="Disordered" evidence="1">
    <location>
        <begin position="687"/>
        <end position="1014"/>
    </location>
</feature>
<reference evidence="2 4" key="1">
    <citation type="submission" date="2015-07" db="EMBL/GenBank/DDBJ databases">
        <authorList>
            <person name="Cajimat M.N.B."/>
            <person name="Milazzo M.L."/>
            <person name="Fulhorst C.F."/>
        </authorList>
    </citation>
    <scope>NUCLEOTIDE SEQUENCE [LARGE SCALE GENOMIC DNA]</scope>
    <source>
        <strain evidence="2">Single colony</strain>
    </source>
</reference>
<feature type="compositionally biased region" description="Low complexity" evidence="1">
    <location>
        <begin position="250"/>
        <end position="261"/>
    </location>
</feature>
<accession>A0A0K3CCG7</accession>
<feature type="compositionally biased region" description="Low complexity" evidence="1">
    <location>
        <begin position="833"/>
        <end position="867"/>
    </location>
</feature>
<feature type="region of interest" description="Disordered" evidence="1">
    <location>
        <begin position="108"/>
        <end position="158"/>
    </location>
</feature>
<evidence type="ECO:0000313" key="5">
    <source>
        <dbReference type="Proteomes" id="UP000239560"/>
    </source>
</evidence>
<feature type="compositionally biased region" description="Low complexity" evidence="1">
    <location>
        <begin position="687"/>
        <end position="704"/>
    </location>
</feature>
<feature type="region of interest" description="Disordered" evidence="1">
    <location>
        <begin position="415"/>
        <end position="490"/>
    </location>
</feature>
<feature type="compositionally biased region" description="Low complexity" evidence="1">
    <location>
        <begin position="307"/>
        <end position="316"/>
    </location>
</feature>
<feature type="region of interest" description="Disordered" evidence="1">
    <location>
        <begin position="52"/>
        <end position="83"/>
    </location>
</feature>
<dbReference type="EMBL" id="CWKI01000005">
    <property type="protein sequence ID" value="CTR06608.1"/>
    <property type="molecule type" value="Genomic_DNA"/>
</dbReference>
<feature type="compositionally biased region" description="Gly residues" evidence="1">
    <location>
        <begin position="18"/>
        <end position="29"/>
    </location>
</feature>
<sequence>MGSAPTQTLHRSAAASNGTGGRVGGSGVGLMGERGRAVGLGGVGRSAATVIVPMSQKGRAKGELPNEDTRTAPTSSSSSDAGFEDEVVLVPTSSFSSNRQHTIPLTGPAAFRPFSPPTSSQEAEGDSAANKPVEGVFATHRRWTSGGKDRDRAGLSEKARGKLPALAVDKVATTDRRRKSLDAVARGGSVFEGVEIEVPARRKSRLHMRWTSGDSEADITLERFAASSSGSATSPKADGGRLSPPVIEDSASPPTRRSSSSGEILVVSKHRSTTAAKPHEDSTSPEPAKQLPSPSPSTSLPEKRRSASVASTASSSRTKHSFELIIDQSSRPRAPPKLSRKPLSFPDKPASHPLNLLRIRSHPPDPAPPPPLPVRFVRNPHFAPAQQLGWIEGKGPHVEVKKRMGPVDRAVAAATTVTREQSPLVSAEGTPGSGRGRRSTRVPVQARPPSMIYPSAIDRLASSAKPSRSPSSQLPTPPPSTSIPLPRRPPLSTVLRRRYDWLHPRSRGPFRIDGLALGTDPTLLGYEWDEDELDEERWAGGEWDEDEDGDGEIKTGRYGGPFRVAQAAEAARRALFSPPNSSSSNVSSSPVKVALDVKPWQVVPWAWKDLDAAKGRAGPCGTAGWATRDPWMHYLFDSSASDAAASSSVVEALSSPVAHQSPRRVLAVAVSGSSSSSPPVQVGAKITAVPPSTSSPAAARTVRSIPSEEDAVNISPVRHEAAQPAGTLTSPIIIDSTTASSASTSRDPSPVVVAMSNRRQRVVRTDSSPDPLDQLSGSSVHSAGASSSRQQSAASPITTSSSSGSASSSSRGIQPIAGPSNPRKRLISPPLPSTTASSTSSSASTSAASASPSSVSPPAKPVAVPSKPRTRPASRRVVSATTSTASTSASASTSSVSPPAKKAPSAPPPPAAKKRKVEDRLAAKPKKPPTPPLVPKQPNLKRPSSLPEGSAAALKRRKKEPTPEGFVRCAHPGCPSPFYQSKAASSAGNHAQNYHGSSTTISWRNPDRSAQLARSKKTSAFECEYCGFWSMNAASTKQHTYVRKGRVCPGPPHGAR</sequence>
<organism evidence="2 4">
    <name type="scientific">Rhodotorula toruloides</name>
    <name type="common">Yeast</name>
    <name type="synonym">Rhodosporidium toruloides</name>
    <dbReference type="NCBI Taxonomy" id="5286"/>
    <lineage>
        <taxon>Eukaryota</taxon>
        <taxon>Fungi</taxon>
        <taxon>Dikarya</taxon>
        <taxon>Basidiomycota</taxon>
        <taxon>Pucciniomycotina</taxon>
        <taxon>Microbotryomycetes</taxon>
        <taxon>Sporidiobolales</taxon>
        <taxon>Sporidiobolaceae</taxon>
        <taxon>Rhodotorula</taxon>
    </lineage>
</organism>
<dbReference type="EMBL" id="LCTV02000005">
    <property type="protein sequence ID" value="PRQ74755.1"/>
    <property type="molecule type" value="Genomic_DNA"/>
</dbReference>
<feature type="compositionally biased region" description="Basic and acidic residues" evidence="1">
    <location>
        <begin position="60"/>
        <end position="70"/>
    </location>
</feature>
<gene>
    <name evidence="2" type="primary">FGENESH: predicted gene_5.14</name>
    <name evidence="3" type="ORF">AAT19DRAFT_13777</name>
    <name evidence="2" type="ORF">BN2166_0024690</name>
</gene>
<protein>
    <submittedName>
        <fullName evidence="2">Uncharacterized protein</fullName>
    </submittedName>
</protein>
<feature type="compositionally biased region" description="Polar residues" evidence="1">
    <location>
        <begin position="1"/>
        <end position="17"/>
    </location>
</feature>
<feature type="region of interest" description="Disordered" evidence="1">
    <location>
        <begin position="1"/>
        <end position="29"/>
    </location>
</feature>
<feature type="compositionally biased region" description="Pro residues" evidence="1">
    <location>
        <begin position="475"/>
        <end position="489"/>
    </location>
</feature>
<name>A0A0K3CCG7_RHOTO</name>
<feature type="region of interest" description="Disordered" evidence="1">
    <location>
        <begin position="200"/>
        <end position="377"/>
    </location>
</feature>
<feature type="compositionally biased region" description="Low complexity" evidence="1">
    <location>
        <begin position="729"/>
        <end position="750"/>
    </location>
</feature>
<evidence type="ECO:0000256" key="1">
    <source>
        <dbReference type="SAM" id="MobiDB-lite"/>
    </source>
</evidence>
<evidence type="ECO:0000313" key="4">
    <source>
        <dbReference type="Proteomes" id="UP000199069"/>
    </source>
</evidence>
<dbReference type="AlphaFoldDB" id="A0A0K3CCG7"/>
<feature type="compositionally biased region" description="Low complexity" evidence="1">
    <location>
        <begin position="776"/>
        <end position="816"/>
    </location>
</feature>
<feature type="compositionally biased region" description="Low complexity" evidence="1">
    <location>
        <begin position="461"/>
        <end position="474"/>
    </location>
</feature>
<feature type="compositionally biased region" description="Low complexity" evidence="1">
    <location>
        <begin position="875"/>
        <end position="904"/>
    </location>
</feature>
<dbReference type="OrthoDB" id="2529919at2759"/>
<evidence type="ECO:0000313" key="2">
    <source>
        <dbReference type="EMBL" id="CTR06608.1"/>
    </source>
</evidence>
<feature type="compositionally biased region" description="Pro residues" evidence="1">
    <location>
        <begin position="364"/>
        <end position="373"/>
    </location>
</feature>
<dbReference type="OMA" id="SAFECEY"/>
<keyword evidence="4" id="KW-1185">Reference proteome</keyword>
<feature type="compositionally biased region" description="Basic and acidic residues" evidence="1">
    <location>
        <begin position="147"/>
        <end position="158"/>
    </location>
</feature>
<evidence type="ECO:0000313" key="3">
    <source>
        <dbReference type="EMBL" id="PRQ74755.1"/>
    </source>
</evidence>
<feature type="compositionally biased region" description="Polar residues" evidence="1">
    <location>
        <begin position="978"/>
        <end position="1003"/>
    </location>
</feature>
<dbReference type="Proteomes" id="UP000239560">
    <property type="component" value="Unassembled WGS sequence"/>
</dbReference>
<feature type="compositionally biased region" description="Polar residues" evidence="1">
    <location>
        <begin position="71"/>
        <end position="80"/>
    </location>
</feature>